<dbReference type="KEGG" id="vg:18266258"/>
<evidence type="ECO:0000256" key="3">
    <source>
        <dbReference type="ARBA" id="ARBA00022833"/>
    </source>
</evidence>
<feature type="domain" description="MYND-type" evidence="4">
    <location>
        <begin position="139"/>
        <end position="177"/>
    </location>
</feature>
<dbReference type="GeneID" id="18266258"/>
<gene>
    <name evidence="5" type="ORF">pv_230</name>
</gene>
<evidence type="ECO:0000256" key="1">
    <source>
        <dbReference type="ARBA" id="ARBA00022723"/>
    </source>
</evidence>
<evidence type="ECO:0000256" key="2">
    <source>
        <dbReference type="ARBA" id="ARBA00022771"/>
    </source>
</evidence>
<evidence type="ECO:0000313" key="5">
    <source>
        <dbReference type="EMBL" id="AHH01797.1"/>
    </source>
</evidence>
<proteinExistence type="predicted"/>
<reference evidence="5 6" key="1">
    <citation type="journal article" date="2014" name="Proc. Natl. Acad. Sci. U.S.A.">
        <title>Thirty-thousand-year-old distant relative of giant icosahedral DNA viruses with a pandoravirus morphology.</title>
        <authorList>
            <person name="Legendre M."/>
            <person name="Bartoli J."/>
            <person name="Shmakova L."/>
            <person name="Jeudy S."/>
            <person name="Labadie K."/>
            <person name="Adrait A."/>
            <person name="Lescot M."/>
            <person name="Poirot O."/>
            <person name="Bertaux L."/>
            <person name="Bruley C."/>
            <person name="Coute Y."/>
            <person name="Rivkina E."/>
            <person name="Abergel C."/>
            <person name="Claverie J.M."/>
        </authorList>
    </citation>
    <scope>NUCLEOTIDE SEQUENCE [LARGE SCALE GENOMIC DNA]</scope>
    <source>
        <strain evidence="5">P1084-T</strain>
    </source>
</reference>
<keyword evidence="6" id="KW-1185">Reference proteome</keyword>
<dbReference type="RefSeq" id="YP_009001132.1">
    <property type="nucleotide sequence ID" value="NC_023423.1"/>
</dbReference>
<dbReference type="PROSITE" id="PS01360">
    <property type="entry name" value="ZF_MYND_1"/>
    <property type="match status" value="1"/>
</dbReference>
<dbReference type="Proteomes" id="UP000202176">
    <property type="component" value="Segment"/>
</dbReference>
<dbReference type="PROSITE" id="PS50865">
    <property type="entry name" value="ZF_MYND_2"/>
    <property type="match status" value="1"/>
</dbReference>
<keyword evidence="2" id="KW-0863">Zinc-finger</keyword>
<keyword evidence="3" id="KW-0862">Zinc</keyword>
<accession>W5S650</accession>
<dbReference type="EMBL" id="KF740664">
    <property type="protein sequence ID" value="AHH01797.1"/>
    <property type="molecule type" value="Genomic_DNA"/>
</dbReference>
<dbReference type="GO" id="GO:0008270">
    <property type="term" value="F:zinc ion binding"/>
    <property type="evidence" value="ECO:0007669"/>
    <property type="project" value="UniProtKB-KW"/>
</dbReference>
<evidence type="ECO:0000313" key="6">
    <source>
        <dbReference type="Proteomes" id="UP000202176"/>
    </source>
</evidence>
<dbReference type="Gene3D" id="6.10.140.2220">
    <property type="match status" value="1"/>
</dbReference>
<name>W5S650_9VIRU</name>
<protein>
    <submittedName>
        <fullName evidence="5">Zf-MYND finger protein</fullName>
    </submittedName>
</protein>
<dbReference type="SUPFAM" id="SSF144232">
    <property type="entry name" value="HIT/MYND zinc finger-like"/>
    <property type="match status" value="1"/>
</dbReference>
<evidence type="ECO:0000259" key="4">
    <source>
        <dbReference type="PROSITE" id="PS50865"/>
    </source>
</evidence>
<dbReference type="Pfam" id="PF01753">
    <property type="entry name" value="zf-MYND"/>
    <property type="match status" value="1"/>
</dbReference>
<organism evidence="5 6">
    <name type="scientific">Pithovirus sibericum</name>
    <dbReference type="NCBI Taxonomy" id="1450746"/>
    <lineage>
        <taxon>Viruses</taxon>
        <taxon>Pithoviruses</taxon>
        <taxon>Orthopithovirinae</taxon>
        <taxon>Alphapithovirus</taxon>
        <taxon>Alphapithovirus sibericum</taxon>
    </lineage>
</organism>
<dbReference type="InterPro" id="IPR002893">
    <property type="entry name" value="Znf_MYND"/>
</dbReference>
<keyword evidence="1" id="KW-0479">Metal-binding</keyword>
<sequence>MEQRMEIAIEALTNQVPDLCCWFCKERIKFYSFSNSFSQEELLSYLKKHFNQMPFISRTIYSRNCETKLVQLCVTCSKKFKLEFDVGCLICEQPCQEQFTLDYVMVNPLNRTEVRTCSRKCLKKFLKFSRPKGFFKTICFFCSKEVEKRKYCSRCKKACYCSVECQTQHWPKHKLKCQQVN</sequence>